<evidence type="ECO:0000256" key="1">
    <source>
        <dbReference type="ARBA" id="ARBA00008314"/>
    </source>
</evidence>
<dbReference type="Gene3D" id="1.20.5.4820">
    <property type="match status" value="1"/>
</dbReference>
<dbReference type="PROSITE" id="PS51757">
    <property type="entry name" value="TH1"/>
    <property type="match status" value="1"/>
</dbReference>
<feature type="domain" description="Myosin motor" evidence="9">
    <location>
        <begin position="7"/>
        <end position="694"/>
    </location>
</feature>
<dbReference type="GO" id="GO:0051015">
    <property type="term" value="F:actin filament binding"/>
    <property type="evidence" value="ECO:0007669"/>
    <property type="project" value="TreeGrafter"/>
</dbReference>
<reference evidence="11" key="1">
    <citation type="submission" date="2020-08" db="EMBL/GenBank/DDBJ databases">
        <title>Multicomponent nature underlies the extraordinary mechanical properties of spider dragline silk.</title>
        <authorList>
            <person name="Kono N."/>
            <person name="Nakamura H."/>
            <person name="Mori M."/>
            <person name="Yoshida Y."/>
            <person name="Ohtoshi R."/>
            <person name="Malay A.D."/>
            <person name="Moran D.A.P."/>
            <person name="Tomita M."/>
            <person name="Numata K."/>
            <person name="Arakawa K."/>
        </authorList>
    </citation>
    <scope>NUCLEOTIDE SEQUENCE</scope>
</reference>
<evidence type="ECO:0000256" key="6">
    <source>
        <dbReference type="ARBA" id="ARBA00023175"/>
    </source>
</evidence>
<evidence type="ECO:0000256" key="2">
    <source>
        <dbReference type="ARBA" id="ARBA00022741"/>
    </source>
</evidence>
<dbReference type="PANTHER" id="PTHR13140:SF713">
    <property type="entry name" value="UNCONVENTIONAL MYOSIN ID"/>
    <property type="match status" value="1"/>
</dbReference>
<keyword evidence="4" id="KW-0446">Lipid-binding</keyword>
<organism evidence="11 12">
    <name type="scientific">Nephila pilipes</name>
    <name type="common">Giant wood spider</name>
    <name type="synonym">Nephila maculata</name>
    <dbReference type="NCBI Taxonomy" id="299642"/>
    <lineage>
        <taxon>Eukaryota</taxon>
        <taxon>Metazoa</taxon>
        <taxon>Ecdysozoa</taxon>
        <taxon>Arthropoda</taxon>
        <taxon>Chelicerata</taxon>
        <taxon>Arachnida</taxon>
        <taxon>Araneae</taxon>
        <taxon>Araneomorphae</taxon>
        <taxon>Entelegynae</taxon>
        <taxon>Araneoidea</taxon>
        <taxon>Nephilidae</taxon>
        <taxon>Nephila</taxon>
    </lineage>
</organism>
<dbReference type="SUPFAM" id="SSF52540">
    <property type="entry name" value="P-loop containing nucleoside triphosphate hydrolases"/>
    <property type="match status" value="1"/>
</dbReference>
<keyword evidence="6 8" id="KW-0505">Motor protein</keyword>
<dbReference type="Pfam" id="PF06017">
    <property type="entry name" value="Myosin_TH1"/>
    <property type="match status" value="1"/>
</dbReference>
<dbReference type="GO" id="GO:0030048">
    <property type="term" value="P:actin filament-based movement"/>
    <property type="evidence" value="ECO:0007669"/>
    <property type="project" value="TreeGrafter"/>
</dbReference>
<keyword evidence="2 8" id="KW-0547">Nucleotide-binding</keyword>
<feature type="region of interest" description="Actin-binding" evidence="8">
    <location>
        <begin position="571"/>
        <end position="593"/>
    </location>
</feature>
<evidence type="ECO:0000313" key="12">
    <source>
        <dbReference type="Proteomes" id="UP000887013"/>
    </source>
</evidence>
<dbReference type="InterPro" id="IPR010926">
    <property type="entry name" value="Myosin_TH1"/>
</dbReference>
<keyword evidence="3 8" id="KW-0067">ATP-binding</keyword>
<evidence type="ECO:0000256" key="7">
    <source>
        <dbReference type="ARBA" id="ARBA00023203"/>
    </source>
</evidence>
<dbReference type="PANTHER" id="PTHR13140">
    <property type="entry name" value="MYOSIN"/>
    <property type="match status" value="1"/>
</dbReference>
<dbReference type="GO" id="GO:0007015">
    <property type="term" value="P:actin filament organization"/>
    <property type="evidence" value="ECO:0007669"/>
    <property type="project" value="TreeGrafter"/>
</dbReference>
<evidence type="ECO:0000259" key="9">
    <source>
        <dbReference type="PROSITE" id="PS51456"/>
    </source>
</evidence>
<dbReference type="GO" id="GO:0005902">
    <property type="term" value="C:microvillus"/>
    <property type="evidence" value="ECO:0007669"/>
    <property type="project" value="TreeGrafter"/>
</dbReference>
<dbReference type="EMBL" id="BMAW01014950">
    <property type="protein sequence ID" value="GFT41296.1"/>
    <property type="molecule type" value="Genomic_DNA"/>
</dbReference>
<dbReference type="GO" id="GO:0005737">
    <property type="term" value="C:cytoplasm"/>
    <property type="evidence" value="ECO:0007669"/>
    <property type="project" value="TreeGrafter"/>
</dbReference>
<dbReference type="InterPro" id="IPR027417">
    <property type="entry name" value="P-loop_NTPase"/>
</dbReference>
<evidence type="ECO:0000256" key="8">
    <source>
        <dbReference type="PROSITE-ProRule" id="PRU00782"/>
    </source>
</evidence>
<dbReference type="InterPro" id="IPR001609">
    <property type="entry name" value="Myosin_head_motor_dom-like"/>
</dbReference>
<dbReference type="GO" id="GO:0005886">
    <property type="term" value="C:plasma membrane"/>
    <property type="evidence" value="ECO:0007669"/>
    <property type="project" value="TreeGrafter"/>
</dbReference>
<dbReference type="Gene3D" id="1.10.10.820">
    <property type="match status" value="1"/>
</dbReference>
<sequence>MADFGEAGIGDFVLLENICMEEFMKNLKIRYNAGHIYTYIGEVCVSVNPYRTMNIYGQDYINNYQGREIFERPPHIFAIADAAYKSMKRNAVDTCIVISGESGAGKTEASKIIMRYVAAITNTTGQKEIERVKNILLQSNCVLEAFGNAKTNRNDNSSRFGKYMDINFDFKGDPFGGHISNYLLEKSRVVAQQKGERNFHAFYQLLFGTPELLLSKYGVKRDASLYNYTKHGGSPKVDSINDKTDHKSVTSALKVLGFHQQQSETLWRILAAILQLGNIEFVHEDDDTFIENTEYLESVSRCLGVSVEHLEKALCLRIIAARGEVMEKVHTVSEAMYGRDAFAKAIYERLFSFIVNRINEAIEVGSNGHGLKKSNTVMGVLDIYGFEIFESNSFEQFCINYCNEKLQQLFIELVLKQEQEEYRREGITWQNVDYFNNAVICTLIDEPHKGIFAIADEACLSVGKITDEMLIEAMDNKLANHKHYTSRKIAPTDKTLEHRRDFRIKHYAGDVTYSITGFMEKNMDSLYQDFKRLMYCSADPLISQMWPDGDKDITQVTKRPLTAGTLFKNSMVALVKNLGTKEPYYVRCIKPNDQKSPALFDDIMVEHQVSYLGLLENVRVRRAGFAYRQTYNRFLRRYKMISKYTWPNFRGGSEKDGCRVLIDEQGFSDDVRYGTTKIFIQSPQTISQLEYLRLELIPGIVVFLQKMWRGAIARLRYRKMLAALTIIKFYRHQKLRKYIEQVNHSFRDVKTMKDYGKQVPWPPAPTAHKELVNNLQKIHGRWRAFMILRKIPREQWPEMHLKVTAAEVLTGRREDWGYHRKWEGNYLASTSENDNTAAFVTSMGSLRSKDHFQKILFSSFIKKVNKHNKCAERAIVITDRFIYKLDSKRFKPLRSAIPITDLTGISVTPGPDQMIILHLRGGNDLVTALTSRHEEERVGELVGIIVHQWFLLQGKDLRVIVNPQLQCMLGNKSRTLAVESSNITDHPAFKKDGQNLVLLWPVCSA</sequence>
<dbReference type="Gene3D" id="3.40.850.10">
    <property type="entry name" value="Kinesin motor domain"/>
    <property type="match status" value="1"/>
</dbReference>
<keyword evidence="5 8" id="KW-0518">Myosin</keyword>
<dbReference type="InterPro" id="IPR036072">
    <property type="entry name" value="MYSc_Myo1"/>
</dbReference>
<accession>A0A8X6P0U9</accession>
<evidence type="ECO:0000259" key="10">
    <source>
        <dbReference type="PROSITE" id="PS51757"/>
    </source>
</evidence>
<dbReference type="FunFam" id="1.20.58.530:FF:000004">
    <property type="entry name" value="Unconventional myosin ID"/>
    <property type="match status" value="1"/>
</dbReference>
<dbReference type="GO" id="GO:0007368">
    <property type="term" value="P:determination of left/right symmetry"/>
    <property type="evidence" value="ECO:0007669"/>
    <property type="project" value="UniProtKB-ARBA"/>
</dbReference>
<dbReference type="GO" id="GO:0005524">
    <property type="term" value="F:ATP binding"/>
    <property type="evidence" value="ECO:0007669"/>
    <property type="project" value="UniProtKB-UniRule"/>
</dbReference>
<evidence type="ECO:0000256" key="5">
    <source>
        <dbReference type="ARBA" id="ARBA00023123"/>
    </source>
</evidence>
<gene>
    <name evidence="11" type="primary">MYO1D</name>
    <name evidence="11" type="ORF">NPIL_653421</name>
</gene>
<comment type="caution">
    <text evidence="11">The sequence shown here is derived from an EMBL/GenBank/DDBJ whole genome shotgun (WGS) entry which is preliminary data.</text>
</comment>
<dbReference type="PROSITE" id="PS50096">
    <property type="entry name" value="IQ"/>
    <property type="match status" value="1"/>
</dbReference>
<evidence type="ECO:0000256" key="4">
    <source>
        <dbReference type="ARBA" id="ARBA00023121"/>
    </source>
</evidence>
<dbReference type="CDD" id="cd01378">
    <property type="entry name" value="MYSc_Myo1"/>
    <property type="match status" value="1"/>
</dbReference>
<dbReference type="GO" id="GO:0016459">
    <property type="term" value="C:myosin complex"/>
    <property type="evidence" value="ECO:0007669"/>
    <property type="project" value="UniProtKB-KW"/>
</dbReference>
<dbReference type="GO" id="GO:0006897">
    <property type="term" value="P:endocytosis"/>
    <property type="evidence" value="ECO:0007669"/>
    <property type="project" value="TreeGrafter"/>
</dbReference>
<dbReference type="SMART" id="SM00242">
    <property type="entry name" value="MYSc"/>
    <property type="match status" value="1"/>
</dbReference>
<dbReference type="OrthoDB" id="6108017at2759"/>
<dbReference type="GO" id="GO:0009888">
    <property type="term" value="P:tissue development"/>
    <property type="evidence" value="ECO:0007669"/>
    <property type="project" value="UniProtKB-ARBA"/>
</dbReference>
<dbReference type="PRINTS" id="PR00193">
    <property type="entry name" value="MYOSINHEAVY"/>
</dbReference>
<dbReference type="PROSITE" id="PS51456">
    <property type="entry name" value="MYOSIN_MOTOR"/>
    <property type="match status" value="1"/>
</dbReference>
<evidence type="ECO:0000313" key="11">
    <source>
        <dbReference type="EMBL" id="GFT41296.1"/>
    </source>
</evidence>
<dbReference type="AlphaFoldDB" id="A0A8X6P0U9"/>
<feature type="domain" description="TH1" evidence="10">
    <location>
        <begin position="811"/>
        <end position="1002"/>
    </location>
</feature>
<protein>
    <submittedName>
        <fullName evidence="11">Unconventional myosin-Id</fullName>
    </submittedName>
</protein>
<dbReference type="InterPro" id="IPR036961">
    <property type="entry name" value="Kinesin_motor_dom_sf"/>
</dbReference>
<feature type="binding site" evidence="8">
    <location>
        <begin position="100"/>
        <end position="107"/>
    </location>
    <ligand>
        <name>ATP</name>
        <dbReference type="ChEBI" id="CHEBI:30616"/>
    </ligand>
</feature>
<dbReference type="Gene3D" id="1.20.58.530">
    <property type="match status" value="1"/>
</dbReference>
<proteinExistence type="inferred from homology"/>
<keyword evidence="12" id="KW-1185">Reference proteome</keyword>
<dbReference type="GO" id="GO:0000146">
    <property type="term" value="F:microfilament motor activity"/>
    <property type="evidence" value="ECO:0007669"/>
    <property type="project" value="TreeGrafter"/>
</dbReference>
<dbReference type="GO" id="GO:0005546">
    <property type="term" value="F:phosphatidylinositol-4,5-bisphosphate binding"/>
    <property type="evidence" value="ECO:0007669"/>
    <property type="project" value="UniProtKB-ARBA"/>
</dbReference>
<dbReference type="Pfam" id="PF00063">
    <property type="entry name" value="Myosin_head"/>
    <property type="match status" value="1"/>
</dbReference>
<comment type="similarity">
    <text evidence="1 8">Belongs to the TRAFAC class myosin-kinesin ATPase superfamily. Myosin family.</text>
</comment>
<dbReference type="FunFam" id="1.10.10.820:FF:000001">
    <property type="entry name" value="Myosin heavy chain"/>
    <property type="match status" value="1"/>
</dbReference>
<evidence type="ECO:0000256" key="3">
    <source>
        <dbReference type="ARBA" id="ARBA00022840"/>
    </source>
</evidence>
<dbReference type="Gene3D" id="1.20.120.720">
    <property type="entry name" value="Myosin VI head, motor domain, U50 subdomain"/>
    <property type="match status" value="1"/>
</dbReference>
<keyword evidence="7 8" id="KW-0009">Actin-binding</keyword>
<dbReference type="Proteomes" id="UP000887013">
    <property type="component" value="Unassembled WGS sequence"/>
</dbReference>
<name>A0A8X6P0U9_NEPPI</name>